<feature type="region of interest" description="Disordered" evidence="1">
    <location>
        <begin position="526"/>
        <end position="545"/>
    </location>
</feature>
<evidence type="ECO:0000259" key="4">
    <source>
        <dbReference type="SMART" id="SM00736"/>
    </source>
</evidence>
<organism evidence="5 6">
    <name type="scientific">Aspergillus ochraceoroseus</name>
    <dbReference type="NCBI Taxonomy" id="138278"/>
    <lineage>
        <taxon>Eukaryota</taxon>
        <taxon>Fungi</taxon>
        <taxon>Dikarya</taxon>
        <taxon>Ascomycota</taxon>
        <taxon>Pezizomycotina</taxon>
        <taxon>Eurotiomycetes</taxon>
        <taxon>Eurotiomycetidae</taxon>
        <taxon>Eurotiales</taxon>
        <taxon>Aspergillaceae</taxon>
        <taxon>Aspergillus</taxon>
        <taxon>Aspergillus subgen. Nidulantes</taxon>
    </lineage>
</organism>
<proteinExistence type="predicted"/>
<evidence type="ECO:0000313" key="6">
    <source>
        <dbReference type="Proteomes" id="UP000034947"/>
    </source>
</evidence>
<evidence type="ECO:0000313" key="5">
    <source>
        <dbReference type="EMBL" id="KKK21673.1"/>
    </source>
</evidence>
<evidence type="ECO:0000256" key="3">
    <source>
        <dbReference type="SAM" id="SignalP"/>
    </source>
</evidence>
<feature type="chain" id="PRO_5002528648" description="Dystroglycan-type cadherin-like domain-containing protein" evidence="3">
    <location>
        <begin position="18"/>
        <end position="959"/>
    </location>
</feature>
<dbReference type="SMART" id="SM00736">
    <property type="entry name" value="CADG"/>
    <property type="match status" value="2"/>
</dbReference>
<dbReference type="InterPro" id="IPR006644">
    <property type="entry name" value="Cadg"/>
</dbReference>
<evidence type="ECO:0000256" key="1">
    <source>
        <dbReference type="SAM" id="MobiDB-lite"/>
    </source>
</evidence>
<feature type="region of interest" description="Disordered" evidence="1">
    <location>
        <begin position="729"/>
        <end position="750"/>
    </location>
</feature>
<name>A0A0F8UQC9_9EURO</name>
<feature type="signal peptide" evidence="3">
    <location>
        <begin position="1"/>
        <end position="17"/>
    </location>
</feature>
<dbReference type="PANTHER" id="PTHR21559">
    <property type="entry name" value="DYSTROGLYCAN-RELATED"/>
    <property type="match status" value="1"/>
</dbReference>
<comment type="caution">
    <text evidence="5">The sequence shown here is derived from an EMBL/GenBank/DDBJ whole genome shotgun (WGS) entry which is preliminary data.</text>
</comment>
<sequence length="959" mass="104673">MALLALILLSLLLTVNANLVSNYPVNSQLPPVARVSRPFRFTFSQTTFGGSSSETTYRLSNAPSWLEVDSKSRTLSGTPHKEDVGSPTFDLIASDQSGSASMQVTLIVTTDDGPKLGKPVLSQLEDIGPMSSPSSIIVRSGDSFSISFETDTFTNTRLSTVYYGTSPENAPLPSWIAFDQSSLRFYGTTPSIGPQTFSFNLVASDVAGFSAATVNFEITVSAHILSFNPSAETLFVTEGKEIRSPQFIDSLTLDGHKPTSNELVDINIDAPGWLTVNKQSLSISGTPPTDGKNENVTISVKDNYQDVATLVVAMRYSQFFHDEIKECDAVIGQYFMFVFNSSVLTDSSAELDVDLGKDLPWLKYNRDNKTLYGQVPSDLHPDKTTIELTAHEGTAQDKRSVTIRTITGDGLQGQGIGDAGPGSDGYHRKKAGIILMAIFIPLGCLSIVLLFLYCRRRAKGRTGAEDAQGFEEKALPPPPLPPTGCLSHCQPFEETKRGQPPTMGMASPPVSKPPKLELEPWWNVHSDEASGHGQDPIDKDNTFSSSTIDWGFAPLRVSEIPEQDENKPPEEERPEAFVKSTRLSCPTSPPVRRRTSANSARREPLKPIQARRSLKRNSALSSRSKRWSKRSSGISTIASGLPVRLSGAGHGAGGLGPPGHGVVRISWQNTQASLRSDESSLGNLAPLFPRPPLRTRESQEYTKRVSLRTVDRDSLTISESDSLAAFVQGRAKSRNSSNPMFAGQTGRRVSSGLRALERARSTGSRADTINSSVYPENCRRQSSVSQAERPWSLALSGSIYTDDNRHSSYLRALSEESPNIRPLAAVMMAKGQSQSSLAQNYSSMIAPLPRFMSELSLAHIRRDDAGEVYGDSPLYGDESHNFFGRRRWSRSSPSLIKEGTWIPIASSQLLRKSPSTSSIPSDSKTRRVSLIRQAERESNYPRSFQRDLTGSGTSDIAFV</sequence>
<feature type="compositionally biased region" description="Polar residues" evidence="1">
    <location>
        <begin position="940"/>
        <end position="959"/>
    </location>
</feature>
<dbReference type="VEuPathDB" id="FungiDB:P175DRAFT_0432703"/>
<dbReference type="OrthoDB" id="10264738at2759"/>
<dbReference type="SUPFAM" id="SSF49313">
    <property type="entry name" value="Cadherin-like"/>
    <property type="match status" value="3"/>
</dbReference>
<dbReference type="PANTHER" id="PTHR21559:SF21">
    <property type="entry name" value="DYSTROGLYCAN 1"/>
    <property type="match status" value="1"/>
</dbReference>
<dbReference type="Proteomes" id="UP000034947">
    <property type="component" value="Unassembled WGS sequence"/>
</dbReference>
<reference evidence="5 6" key="1">
    <citation type="submission" date="2015-02" db="EMBL/GenBank/DDBJ databases">
        <title>Draft Genome Sequences of Two Closely-Related Aflatoxigenic Aspergillus Species Obtained from the Cote d'Ivoire.</title>
        <authorList>
            <person name="Moore G.G."/>
            <person name="Beltz S.B."/>
            <person name="Mack B.M."/>
        </authorList>
    </citation>
    <scope>NUCLEOTIDE SEQUENCE [LARGE SCALE GENOMIC DNA]</scope>
    <source>
        <strain evidence="5 6">SRRC1432</strain>
    </source>
</reference>
<dbReference type="GO" id="GO:0005509">
    <property type="term" value="F:calcium ion binding"/>
    <property type="evidence" value="ECO:0007669"/>
    <property type="project" value="InterPro"/>
</dbReference>
<dbReference type="EMBL" id="JYKN01001128">
    <property type="protein sequence ID" value="KKK21673.1"/>
    <property type="molecule type" value="Genomic_DNA"/>
</dbReference>
<dbReference type="Gene3D" id="2.60.40.10">
    <property type="entry name" value="Immunoglobulins"/>
    <property type="match status" value="3"/>
</dbReference>
<feature type="region of interest" description="Disordered" evidence="1">
    <location>
        <begin position="912"/>
        <end position="959"/>
    </location>
</feature>
<keyword evidence="3" id="KW-0732">Signal</keyword>
<feature type="domain" description="Dystroglycan-type cadherin-like" evidence="4">
    <location>
        <begin position="119"/>
        <end position="227"/>
    </location>
</feature>
<feature type="compositionally biased region" description="Basic and acidic residues" evidence="1">
    <location>
        <begin position="564"/>
        <end position="576"/>
    </location>
</feature>
<evidence type="ECO:0000256" key="2">
    <source>
        <dbReference type="SAM" id="Phobius"/>
    </source>
</evidence>
<dbReference type="Pfam" id="PF05345">
    <property type="entry name" value="He_PIG"/>
    <property type="match status" value="2"/>
</dbReference>
<feature type="compositionally biased region" description="Basic and acidic residues" evidence="1">
    <location>
        <begin position="526"/>
        <end position="541"/>
    </location>
</feature>
<keyword evidence="2" id="KW-1133">Transmembrane helix</keyword>
<dbReference type="GO" id="GO:0016020">
    <property type="term" value="C:membrane"/>
    <property type="evidence" value="ECO:0007669"/>
    <property type="project" value="InterPro"/>
</dbReference>
<dbReference type="InterPro" id="IPR015919">
    <property type="entry name" value="Cadherin-like_sf"/>
</dbReference>
<feature type="compositionally biased region" description="Low complexity" evidence="1">
    <location>
        <begin position="912"/>
        <end position="922"/>
    </location>
</feature>
<gene>
    <name evidence="5" type="ORF">AOCH_004088</name>
</gene>
<keyword evidence="2" id="KW-0812">Transmembrane</keyword>
<feature type="region of interest" description="Disordered" evidence="1">
    <location>
        <begin position="554"/>
        <end position="633"/>
    </location>
</feature>
<dbReference type="AlphaFoldDB" id="A0A0F8UQC9"/>
<feature type="transmembrane region" description="Helical" evidence="2">
    <location>
        <begin position="431"/>
        <end position="453"/>
    </location>
</feature>
<feature type="domain" description="Dystroglycan-type cadherin-like" evidence="4">
    <location>
        <begin position="20"/>
        <end position="114"/>
    </location>
</feature>
<protein>
    <recommendedName>
        <fullName evidence="4">Dystroglycan-type cadherin-like domain-containing protein</fullName>
    </recommendedName>
</protein>
<keyword evidence="6" id="KW-1185">Reference proteome</keyword>
<feature type="region of interest" description="Disordered" evidence="1">
    <location>
        <begin position="463"/>
        <end position="511"/>
    </location>
</feature>
<dbReference type="InterPro" id="IPR013783">
    <property type="entry name" value="Ig-like_fold"/>
</dbReference>
<accession>A0A0F8UQC9</accession>
<keyword evidence="2" id="KW-0472">Membrane</keyword>